<name>A0ABU3HR75_9CHRO</name>
<dbReference type="Pfam" id="PF13524">
    <property type="entry name" value="Glyco_trans_1_2"/>
    <property type="match status" value="1"/>
</dbReference>
<proteinExistence type="predicted"/>
<keyword evidence="2" id="KW-0808">Transferase</keyword>
<sequence length="408" mass="48056">MRLIRITTNYPTYLKQFYSRHPQLKNQDYKTQYQNLVYDCFGWADFWTQALRPFNYDVWELVANAEILQKKWAEENGLKYKSQNWLIEIITAQVKQFQPDILFVDDHVTFTRDTILHIRHECPSIKLVLGWCGAPYNDKSVFDSYDVVLSNIPELIQEFTRQGHHSKYIKHAFDPRILERINLTQDKAIEFSFFGSIYKGASGHNERESLIKKLIEQLPLEIWSDVASQSLEINRLKVKQLIYDAVQLSAKFDWSNKILSSTPKIRHYVKMEKRPELTDYVDQSIILKAHHPLYGLAMFQKLYESQITFNNHINISGKSASNMRLFESTGVGTCLITDWKENLQDIFELDREVVTYNSVEECIEKVKYLLENPQEIQAIAFAGQKRTLKEHTFTQRAMQLDEIIRAYM</sequence>
<dbReference type="InterPro" id="IPR055259">
    <property type="entry name" value="YkvP/CgeB_Glyco_trans-like"/>
</dbReference>
<evidence type="ECO:0000259" key="1">
    <source>
        <dbReference type="Pfam" id="PF13524"/>
    </source>
</evidence>
<evidence type="ECO:0000313" key="2">
    <source>
        <dbReference type="EMBL" id="MDT3676190.1"/>
    </source>
</evidence>
<keyword evidence="3" id="KW-1185">Reference proteome</keyword>
<evidence type="ECO:0000313" key="3">
    <source>
        <dbReference type="Proteomes" id="UP001180650"/>
    </source>
</evidence>
<keyword evidence="2" id="KW-0328">Glycosyltransferase</keyword>
<feature type="domain" description="Spore protein YkvP/CgeB glycosyl transferase-like" evidence="1">
    <location>
        <begin position="288"/>
        <end position="400"/>
    </location>
</feature>
<reference evidence="2" key="1">
    <citation type="submission" date="2023-08" db="EMBL/GenBank/DDBJ databases">
        <authorList>
            <person name="Park H.-K."/>
            <person name="Kim I.-S."/>
        </authorList>
    </citation>
    <scope>NUCLEOTIDE SEQUENCE</scope>
    <source>
        <strain evidence="2">NRERC-220</strain>
    </source>
</reference>
<dbReference type="EC" id="2.4.-.-" evidence="2"/>
<dbReference type="RefSeq" id="WP_312674821.1">
    <property type="nucleotide sequence ID" value="NZ_JAVSJA010000001.1"/>
</dbReference>
<comment type="caution">
    <text evidence="2">The sequence shown here is derived from an EMBL/GenBank/DDBJ whole genome shotgun (WGS) entry which is preliminary data.</text>
</comment>
<protein>
    <submittedName>
        <fullName evidence="2">Glycosyltransferase</fullName>
        <ecNumber evidence="2">2.4.-.-</ecNumber>
    </submittedName>
</protein>
<gene>
    <name evidence="2" type="ORF">RAM70_17365</name>
</gene>
<dbReference type="EMBL" id="JAVSJA010000001">
    <property type="protein sequence ID" value="MDT3676190.1"/>
    <property type="molecule type" value="Genomic_DNA"/>
</dbReference>
<accession>A0ABU3HR75</accession>
<dbReference type="GO" id="GO:0016757">
    <property type="term" value="F:glycosyltransferase activity"/>
    <property type="evidence" value="ECO:0007669"/>
    <property type="project" value="UniProtKB-KW"/>
</dbReference>
<organism evidence="2 3">
    <name type="scientific">Microcystis wesenbergii NRERC-220</name>
    <dbReference type="NCBI Taxonomy" id="3068991"/>
    <lineage>
        <taxon>Bacteria</taxon>
        <taxon>Bacillati</taxon>
        <taxon>Cyanobacteriota</taxon>
        <taxon>Cyanophyceae</taxon>
        <taxon>Oscillatoriophycideae</taxon>
        <taxon>Chroococcales</taxon>
        <taxon>Microcystaceae</taxon>
        <taxon>Microcystis</taxon>
    </lineage>
</organism>
<dbReference type="Proteomes" id="UP001180650">
    <property type="component" value="Unassembled WGS sequence"/>
</dbReference>